<feature type="binding site" evidence="2">
    <location>
        <position position="67"/>
    </location>
    <ligand>
        <name>Fe cation</name>
        <dbReference type="ChEBI" id="CHEBI:24875"/>
    </ligand>
</feature>
<feature type="binding site" evidence="2">
    <location>
        <position position="359"/>
    </location>
    <ligand>
        <name>Fe cation</name>
        <dbReference type="ChEBI" id="CHEBI:24875"/>
    </ligand>
</feature>
<keyword evidence="1" id="KW-0560">Oxidoreductase</keyword>
<dbReference type="Proteomes" id="UP000058613">
    <property type="component" value="Chromosome"/>
</dbReference>
<sequence>MPVIEVSIGPQHPALHEPIMLRVRVDGEDVVGVEVVTGYNHRGIEKLAESNTFLKTLYIVTRVCGICNMMHSNCYVQAIEEINGIEPPPRAQALRVLAMELERLHSHMLLAAVVAEIAGFESLFMLIMRDREKVMHLKELLTGNRVIADYVWPGGVRRDLSPEVAEKIRRSMDILEQRIKYYMEVYTSDRLLRRRLEGIGVIPYSVAVSHGLVGPTARGSGVDIDVRRDDPYAWYGELDFQVIRRSEGDALARMLVRFEEALESINIIRQVLEKLPSGPINSLKTPPRRFREGEAISRVEAPRGELLYHVVSRGGTKPYRVKIRTPSIPNILNSLVAYQGATLADIPVILASLDPCISCMERVIVVDERTGRERLENLRQLARRRADQ</sequence>
<evidence type="ECO:0000313" key="6">
    <source>
        <dbReference type="Proteomes" id="UP000058613"/>
    </source>
</evidence>
<dbReference type="Gene3D" id="1.10.645.10">
    <property type="entry name" value="Cytochrome-c3 Hydrogenase, chain B"/>
    <property type="match status" value="1"/>
</dbReference>
<dbReference type="STRING" id="1273541.Pyrde_1523"/>
<keyword evidence="2" id="KW-0533">Nickel</keyword>
<dbReference type="InterPro" id="IPR052197">
    <property type="entry name" value="ComplexI_49kDa-like"/>
</dbReference>
<dbReference type="Pfam" id="PF00346">
    <property type="entry name" value="Complex1_49kDa"/>
    <property type="match status" value="2"/>
</dbReference>
<feature type="binding site" evidence="2">
    <location>
        <position position="64"/>
    </location>
    <ligand>
        <name>Ni(2+)</name>
        <dbReference type="ChEBI" id="CHEBI:49786"/>
    </ligand>
</feature>
<dbReference type="PATRIC" id="fig|1273541.4.peg.1625"/>
<evidence type="ECO:0000313" key="7">
    <source>
        <dbReference type="Proteomes" id="UP000196694"/>
    </source>
</evidence>
<dbReference type="GO" id="GO:0051287">
    <property type="term" value="F:NAD binding"/>
    <property type="evidence" value="ECO:0007669"/>
    <property type="project" value="InterPro"/>
</dbReference>
<comment type="cofactor">
    <cofactor evidence="2">
        <name>Ni(2+)</name>
        <dbReference type="ChEBI" id="CHEBI:49786"/>
    </cofactor>
</comment>
<dbReference type="RefSeq" id="WP_082419673.1">
    <property type="nucleotide sequence ID" value="NZ_CP013011.1"/>
</dbReference>
<dbReference type="PANTHER" id="PTHR43485">
    <property type="entry name" value="HYDROGENASE-4 COMPONENT G"/>
    <property type="match status" value="1"/>
</dbReference>
<gene>
    <name evidence="5" type="ORF">Pdsh_06635</name>
    <name evidence="4" type="ORF">Pyrde_1523</name>
</gene>
<feature type="domain" description="NADH-quinone oxidoreductase subunit D" evidence="3">
    <location>
        <begin position="119"/>
        <end position="282"/>
    </location>
</feature>
<dbReference type="OrthoDB" id="43567at2157"/>
<dbReference type="InterPro" id="IPR001135">
    <property type="entry name" value="NADH_Q_OxRdtase_suD"/>
</dbReference>
<keyword evidence="2" id="KW-0460">Magnesium</keyword>
<dbReference type="Pfam" id="PF00374">
    <property type="entry name" value="NiFeSe_Hases"/>
    <property type="match status" value="1"/>
</dbReference>
<evidence type="ECO:0000259" key="3">
    <source>
        <dbReference type="Pfam" id="PF00346"/>
    </source>
</evidence>
<reference evidence="5 7" key="2">
    <citation type="submission" date="2017-05" db="EMBL/GenBank/DDBJ databases">
        <title>The draft genome of the hyperthermophilic archaeon 'Pyrodictium delaneyi strain Hulk', an iron and nitrate reducer, reveals the capacity for sulfate reduction.</title>
        <authorList>
            <person name="Demey L.M."/>
            <person name="Miller C."/>
            <person name="Manzella M."/>
            <person name="Reguera G."/>
            <person name="Kashefi K."/>
        </authorList>
    </citation>
    <scope>NUCLEOTIDE SEQUENCE [LARGE SCALE GENOMIC DNA]</scope>
    <source>
        <strain evidence="5 7">Hulk</strain>
    </source>
</reference>
<evidence type="ECO:0000256" key="2">
    <source>
        <dbReference type="PIRSR" id="PIRSR601501-1"/>
    </source>
</evidence>
<name>A0A0P0N471_9CREN</name>
<dbReference type="InterPro" id="IPR029014">
    <property type="entry name" value="NiFe-Hase_large"/>
</dbReference>
<feature type="binding site" evidence="2">
    <location>
        <position position="356"/>
    </location>
    <ligand>
        <name>Ni(2+)</name>
        <dbReference type="ChEBI" id="CHEBI:49786"/>
    </ligand>
</feature>
<dbReference type="InterPro" id="IPR001501">
    <property type="entry name" value="Ni-dep_hyd_lsu"/>
</dbReference>
<dbReference type="AlphaFoldDB" id="A0A0P0N471"/>
<dbReference type="Proteomes" id="UP000196694">
    <property type="component" value="Unassembled WGS sequence"/>
</dbReference>
<dbReference type="GO" id="GO:0016151">
    <property type="term" value="F:nickel cation binding"/>
    <property type="evidence" value="ECO:0007669"/>
    <property type="project" value="InterPro"/>
</dbReference>
<proteinExistence type="predicted"/>
<keyword evidence="7" id="KW-1185">Reference proteome</keyword>
<feature type="binding site" evidence="2">
    <location>
        <position position="45"/>
    </location>
    <ligand>
        <name>Mg(2+)</name>
        <dbReference type="ChEBI" id="CHEBI:18420"/>
    </ligand>
</feature>
<dbReference type="GO" id="GO:0016651">
    <property type="term" value="F:oxidoreductase activity, acting on NAD(P)H"/>
    <property type="evidence" value="ECO:0007669"/>
    <property type="project" value="InterPro"/>
</dbReference>
<organism evidence="4 6">
    <name type="scientific">Pyrodictium delaneyi</name>
    <dbReference type="NCBI Taxonomy" id="1273541"/>
    <lineage>
        <taxon>Archaea</taxon>
        <taxon>Thermoproteota</taxon>
        <taxon>Thermoprotei</taxon>
        <taxon>Desulfurococcales</taxon>
        <taxon>Pyrodictiaceae</taxon>
        <taxon>Pyrodictium</taxon>
    </lineage>
</organism>
<reference evidence="4 6" key="1">
    <citation type="submission" date="2015-10" db="EMBL/GenBank/DDBJ databases">
        <title>Complete genome sequence of hyperthermophilic archaeon Pyrodictium delaneyi Su06.</title>
        <authorList>
            <person name="Jung J.-H."/>
            <person name="Lin J."/>
            <person name="Holden J.F."/>
            <person name="Park C.-S."/>
        </authorList>
    </citation>
    <scope>NUCLEOTIDE SEQUENCE [LARGE SCALE GENOMIC DNA]</scope>
    <source>
        <strain evidence="4 6">Su06</strain>
    </source>
</reference>
<dbReference type="KEGG" id="pdl:Pyrde_1523"/>
<dbReference type="GeneID" id="26099863"/>
<evidence type="ECO:0000256" key="1">
    <source>
        <dbReference type="ARBA" id="ARBA00023002"/>
    </source>
</evidence>
<keyword evidence="2" id="KW-0408">Iron</keyword>
<dbReference type="GO" id="GO:0048038">
    <property type="term" value="F:quinone binding"/>
    <property type="evidence" value="ECO:0007669"/>
    <property type="project" value="InterPro"/>
</dbReference>
<dbReference type="EMBL" id="NCQP01000004">
    <property type="protein sequence ID" value="OWJ54538.1"/>
    <property type="molecule type" value="Genomic_DNA"/>
</dbReference>
<protein>
    <submittedName>
        <fullName evidence="5">NADH-quinone oxidoreductase subunit D</fullName>
    </submittedName>
    <submittedName>
        <fullName evidence="4">NADH-ubiquinone oxidoreductase chain D</fullName>
    </submittedName>
</protein>
<feature type="domain" description="NADH-quinone oxidoreductase subunit D" evidence="3">
    <location>
        <begin position="290"/>
        <end position="362"/>
    </location>
</feature>
<accession>A0A0P0N471</accession>
<evidence type="ECO:0000313" key="4">
    <source>
        <dbReference type="EMBL" id="ALL01566.1"/>
    </source>
</evidence>
<comment type="cofactor">
    <cofactor evidence="2">
        <name>Fe cation</name>
        <dbReference type="ChEBI" id="CHEBI:24875"/>
    </cofactor>
</comment>
<keyword evidence="4" id="KW-0830">Ubiquinone</keyword>
<feature type="binding site" evidence="2">
    <location>
        <position position="67"/>
    </location>
    <ligand>
        <name>Ni(2+)</name>
        <dbReference type="ChEBI" id="CHEBI:49786"/>
    </ligand>
</feature>
<dbReference type="SUPFAM" id="SSF56762">
    <property type="entry name" value="HydB/Nqo4-like"/>
    <property type="match status" value="1"/>
</dbReference>
<feature type="binding site" evidence="2">
    <location>
        <position position="323"/>
    </location>
    <ligand>
        <name>Mg(2+)</name>
        <dbReference type="ChEBI" id="CHEBI:18420"/>
    </ligand>
</feature>
<dbReference type="EMBL" id="CP013011">
    <property type="protein sequence ID" value="ALL01566.1"/>
    <property type="molecule type" value="Genomic_DNA"/>
</dbReference>
<evidence type="ECO:0000313" key="5">
    <source>
        <dbReference type="EMBL" id="OWJ54538.1"/>
    </source>
</evidence>
<dbReference type="PANTHER" id="PTHR43485:SF1">
    <property type="entry name" value="FORMATE HYDROGENLYASE SUBUNIT 5-RELATED"/>
    <property type="match status" value="1"/>
</dbReference>
<keyword evidence="2" id="KW-0479">Metal-binding</keyword>